<keyword evidence="1" id="KW-0812">Transmembrane</keyword>
<evidence type="ECO:0008006" key="4">
    <source>
        <dbReference type="Google" id="ProtNLM"/>
    </source>
</evidence>
<dbReference type="AlphaFoldDB" id="A0A1H9Y1Z8"/>
<accession>A0A1H9Y1Z8</accession>
<keyword evidence="1" id="KW-1133">Transmembrane helix</keyword>
<feature type="transmembrane region" description="Helical" evidence="1">
    <location>
        <begin position="6"/>
        <end position="29"/>
    </location>
</feature>
<feature type="transmembrane region" description="Helical" evidence="1">
    <location>
        <begin position="67"/>
        <end position="87"/>
    </location>
</feature>
<dbReference type="EMBL" id="FOIF01000001">
    <property type="protein sequence ID" value="SES62795.1"/>
    <property type="molecule type" value="Genomic_DNA"/>
</dbReference>
<reference evidence="3" key="1">
    <citation type="submission" date="2016-10" db="EMBL/GenBank/DDBJ databases">
        <authorList>
            <person name="Varghese N."/>
            <person name="Submissions S."/>
        </authorList>
    </citation>
    <scope>NUCLEOTIDE SEQUENCE [LARGE SCALE GENOMIC DNA]</scope>
    <source>
        <strain evidence="3">DSM 13577</strain>
    </source>
</reference>
<dbReference type="Proteomes" id="UP000243819">
    <property type="component" value="Unassembled WGS sequence"/>
</dbReference>
<keyword evidence="1" id="KW-0472">Membrane</keyword>
<dbReference type="InterPro" id="IPR003832">
    <property type="entry name" value="DUF212"/>
</dbReference>
<protein>
    <recommendedName>
        <fullName evidence="4">Divergent PAP2 family protein</fullName>
    </recommendedName>
</protein>
<evidence type="ECO:0000256" key="1">
    <source>
        <dbReference type="SAM" id="Phobius"/>
    </source>
</evidence>
<name>A0A1H9Y1Z8_9FIRM</name>
<organism evidence="2 3">
    <name type="scientific">Anaerobranca gottschalkii DSM 13577</name>
    <dbReference type="NCBI Taxonomy" id="1120990"/>
    <lineage>
        <taxon>Bacteria</taxon>
        <taxon>Bacillati</taxon>
        <taxon>Bacillota</taxon>
        <taxon>Clostridia</taxon>
        <taxon>Eubacteriales</taxon>
        <taxon>Proteinivoracaceae</taxon>
        <taxon>Anaerobranca</taxon>
    </lineage>
</organism>
<evidence type="ECO:0000313" key="3">
    <source>
        <dbReference type="Proteomes" id="UP000243819"/>
    </source>
</evidence>
<keyword evidence="3" id="KW-1185">Reference proteome</keyword>
<gene>
    <name evidence="2" type="ORF">SAMN03080614_100187</name>
</gene>
<sequence length="143" mass="15719">MIFDNRYFFVPVIAWAIAQTLKVIIELLLKREFNAYRFVGAGGMPSSHSALVMALTTTLALDFGWDSPLTAISFIFALVVMYDAAGVRRAAGKQAKILNIIISELQQGNKIIDEKEKLKELLGHTPIEVVAGALLGIIVPYLI</sequence>
<dbReference type="PANTHER" id="PTHR31446:SF29">
    <property type="entry name" value="ACID PHOSPHATASE_VANADIUM-DEPENDENT HALOPEROXIDASE-RELATED PROTEIN"/>
    <property type="match status" value="1"/>
</dbReference>
<dbReference type="STRING" id="1120990.SAMN03080614_100187"/>
<dbReference type="PANTHER" id="PTHR31446">
    <property type="entry name" value="ACID PHOSPHATASE/VANADIUM-DEPENDENT HALOPEROXIDASE-RELATED PROTEIN"/>
    <property type="match status" value="1"/>
</dbReference>
<evidence type="ECO:0000313" key="2">
    <source>
        <dbReference type="EMBL" id="SES62795.1"/>
    </source>
</evidence>
<proteinExistence type="predicted"/>
<dbReference type="Pfam" id="PF02681">
    <property type="entry name" value="DUF212"/>
    <property type="match status" value="1"/>
</dbReference>